<sequence>MFLPWINTASQFIYLKQWIISSRLTRAHRNITGDFLFDSHRNHAIKQETSHD</sequence>
<reference evidence="1 2" key="1">
    <citation type="submission" date="2014-08" db="EMBL/GenBank/DDBJ databases">
        <authorList>
            <person name="Moulin Lionel"/>
        </authorList>
    </citation>
    <scope>NUCLEOTIDE SEQUENCE [LARGE SCALE GENOMIC DNA]</scope>
</reference>
<gene>
    <name evidence="1" type="ORF">MPL3365_230028</name>
</gene>
<organism evidence="1 2">
    <name type="scientific">Mesorhizobium plurifarium</name>
    <dbReference type="NCBI Taxonomy" id="69974"/>
    <lineage>
        <taxon>Bacteria</taxon>
        <taxon>Pseudomonadati</taxon>
        <taxon>Pseudomonadota</taxon>
        <taxon>Alphaproteobacteria</taxon>
        <taxon>Hyphomicrobiales</taxon>
        <taxon>Phyllobacteriaceae</taxon>
        <taxon>Mesorhizobium</taxon>
    </lineage>
</organism>
<dbReference type="AlphaFoldDB" id="A0A090GAS1"/>
<evidence type="ECO:0000313" key="1">
    <source>
        <dbReference type="EMBL" id="CDX56088.1"/>
    </source>
</evidence>
<dbReference type="EMBL" id="CCNE01000016">
    <property type="protein sequence ID" value="CDX56088.1"/>
    <property type="molecule type" value="Genomic_DNA"/>
</dbReference>
<accession>A0A090GAS1</accession>
<proteinExistence type="predicted"/>
<name>A0A090GAS1_MESPL</name>
<protein>
    <submittedName>
        <fullName evidence="1">Uncharacterized protein</fullName>
    </submittedName>
</protein>
<dbReference type="Proteomes" id="UP000046122">
    <property type="component" value="Unassembled WGS sequence"/>
</dbReference>
<evidence type="ECO:0000313" key="2">
    <source>
        <dbReference type="Proteomes" id="UP000046122"/>
    </source>
</evidence>